<protein>
    <submittedName>
        <fullName evidence="1">Uncharacterized protein</fullName>
    </submittedName>
</protein>
<evidence type="ECO:0000313" key="1">
    <source>
        <dbReference type="EMBL" id="PKU34375.1"/>
    </source>
</evidence>
<name>A0A2I0TKT2_LIMLA</name>
<dbReference type="Proteomes" id="UP000233556">
    <property type="component" value="Unassembled WGS sequence"/>
</dbReference>
<keyword evidence="2" id="KW-1185">Reference proteome</keyword>
<evidence type="ECO:0000313" key="2">
    <source>
        <dbReference type="Proteomes" id="UP000233556"/>
    </source>
</evidence>
<accession>A0A2I0TKT2</accession>
<dbReference type="AlphaFoldDB" id="A0A2I0TKT2"/>
<proteinExistence type="predicted"/>
<gene>
    <name evidence="1" type="ORF">llap_15321</name>
</gene>
<dbReference type="EMBL" id="KZ509173">
    <property type="protein sequence ID" value="PKU34375.1"/>
    <property type="molecule type" value="Genomic_DNA"/>
</dbReference>
<reference evidence="2" key="1">
    <citation type="submission" date="2017-11" db="EMBL/GenBank/DDBJ databases">
        <authorList>
            <person name="Lima N.C."/>
            <person name="Parody-Merino A.M."/>
            <person name="Battley P.F."/>
            <person name="Fidler A.E."/>
            <person name="Prosdocimi F."/>
        </authorList>
    </citation>
    <scope>NUCLEOTIDE SEQUENCE [LARGE SCALE GENOMIC DNA]</scope>
</reference>
<sequence length="100" mass="10988">MRDFNRNSGAWLAGADFPHPSYVFLWLVITLGPALSSCKGKSILGLMEPRKDQREMDNSGQPSAERLLNSAEAEATFISLPPLSARNRKQGLGRNYPAQA</sequence>
<reference evidence="2" key="2">
    <citation type="submission" date="2017-12" db="EMBL/GenBank/DDBJ databases">
        <title>Genome sequence of the Bar-tailed Godwit (Limosa lapponica baueri).</title>
        <authorList>
            <person name="Lima N.C.B."/>
            <person name="Parody-Merino A.M."/>
            <person name="Battley P.F."/>
            <person name="Fidler A.E."/>
            <person name="Prosdocimi F."/>
        </authorList>
    </citation>
    <scope>NUCLEOTIDE SEQUENCE [LARGE SCALE GENOMIC DNA]</scope>
</reference>
<organism evidence="1 2">
    <name type="scientific">Limosa lapponica baueri</name>
    <dbReference type="NCBI Taxonomy" id="1758121"/>
    <lineage>
        <taxon>Eukaryota</taxon>
        <taxon>Metazoa</taxon>
        <taxon>Chordata</taxon>
        <taxon>Craniata</taxon>
        <taxon>Vertebrata</taxon>
        <taxon>Euteleostomi</taxon>
        <taxon>Archelosauria</taxon>
        <taxon>Archosauria</taxon>
        <taxon>Dinosauria</taxon>
        <taxon>Saurischia</taxon>
        <taxon>Theropoda</taxon>
        <taxon>Coelurosauria</taxon>
        <taxon>Aves</taxon>
        <taxon>Neognathae</taxon>
        <taxon>Neoaves</taxon>
        <taxon>Charadriiformes</taxon>
        <taxon>Scolopacidae</taxon>
        <taxon>Limosa</taxon>
    </lineage>
</organism>